<feature type="non-terminal residue" evidence="1">
    <location>
        <position position="1"/>
    </location>
</feature>
<evidence type="ECO:0000313" key="1">
    <source>
        <dbReference type="EMBL" id="CAG8794787.1"/>
    </source>
</evidence>
<dbReference type="EMBL" id="CAJVPY010029919">
    <property type="protein sequence ID" value="CAG8794787.1"/>
    <property type="molecule type" value="Genomic_DNA"/>
</dbReference>
<protein>
    <submittedName>
        <fullName evidence="1">726_t:CDS:1</fullName>
    </submittedName>
</protein>
<comment type="caution">
    <text evidence="1">The sequence shown here is derived from an EMBL/GenBank/DDBJ whole genome shotgun (WGS) entry which is preliminary data.</text>
</comment>
<reference evidence="1" key="1">
    <citation type="submission" date="2021-06" db="EMBL/GenBank/DDBJ databases">
        <authorList>
            <person name="Kallberg Y."/>
            <person name="Tangrot J."/>
            <person name="Rosling A."/>
        </authorList>
    </citation>
    <scope>NUCLEOTIDE SEQUENCE</scope>
    <source>
        <strain evidence="1">MA453B</strain>
    </source>
</reference>
<sequence length="85" mass="9885">KDNADILLEFSRSDGKMEKKNDERLISRNIKFLNTAYEIVNILLNTIESIDTDPSTKLEIRTKGFQLNEIINDPLASSEFNKYKY</sequence>
<proteinExistence type="predicted"/>
<dbReference type="AlphaFoldDB" id="A0A9N9JT47"/>
<keyword evidence="2" id="KW-1185">Reference proteome</keyword>
<name>A0A9N9JT47_9GLOM</name>
<organism evidence="1 2">
    <name type="scientific">Dentiscutata erythropus</name>
    <dbReference type="NCBI Taxonomy" id="1348616"/>
    <lineage>
        <taxon>Eukaryota</taxon>
        <taxon>Fungi</taxon>
        <taxon>Fungi incertae sedis</taxon>
        <taxon>Mucoromycota</taxon>
        <taxon>Glomeromycotina</taxon>
        <taxon>Glomeromycetes</taxon>
        <taxon>Diversisporales</taxon>
        <taxon>Gigasporaceae</taxon>
        <taxon>Dentiscutata</taxon>
    </lineage>
</organism>
<gene>
    <name evidence="1" type="ORF">DERYTH_LOCUS22138</name>
</gene>
<accession>A0A9N9JT47</accession>
<feature type="non-terminal residue" evidence="1">
    <location>
        <position position="85"/>
    </location>
</feature>
<evidence type="ECO:0000313" key="2">
    <source>
        <dbReference type="Proteomes" id="UP000789405"/>
    </source>
</evidence>
<dbReference type="Proteomes" id="UP000789405">
    <property type="component" value="Unassembled WGS sequence"/>
</dbReference>